<dbReference type="Pfam" id="PF11807">
    <property type="entry name" value="UstYa"/>
    <property type="match status" value="1"/>
</dbReference>
<protein>
    <recommendedName>
        <fullName evidence="5">AB hydrolase-1 domain-containing protein</fullName>
    </recommendedName>
</protein>
<evidence type="ECO:0000256" key="3">
    <source>
        <dbReference type="ARBA" id="ARBA00035112"/>
    </source>
</evidence>
<dbReference type="InterPro" id="IPR005945">
    <property type="entry name" value="Pro_imino_pep"/>
</dbReference>
<dbReference type="OrthoDB" id="190201at2759"/>
<evidence type="ECO:0000256" key="4">
    <source>
        <dbReference type="SAM" id="Phobius"/>
    </source>
</evidence>
<comment type="caution">
    <text evidence="6">The sequence shown here is derived from an EMBL/GenBank/DDBJ whole genome shotgun (WGS) entry which is preliminary data.</text>
</comment>
<evidence type="ECO:0000313" key="7">
    <source>
        <dbReference type="Proteomes" id="UP000297777"/>
    </source>
</evidence>
<name>A0A4Z1F466_9HELO</name>
<accession>A0A4Z1F466</accession>
<sequence length="547" mass="62034">MEIFESKHSSELTDLDDHEKLLGINDSVHGNFDVASTEIVEPFRLLKSWRLILAFICAMYIIVSAPLLMILSQSSTPPLPYSPVNKVLSYERHPLYFGEDPKFTGAPKDVDEAWEYLLERLAAVNIRASREELEMAHATFGKDIVQLTDGEYVSVLSVHHELHCLNTLRRNIFHDYYFPNATVEEEEYNISHMTHCVDTIRRSLMCKADVGLYTAYWIGDHNALPNKELRSESETLPRDSDQHKLSGSVEFIVPGISKPCQTWYKVVGDFTTSQTPLIVVHGGPGACHEYLLPLEDLAPSIPLVFYDQIGNGLSTHLPEKAGDEEFWSVKLFQDELDNLISHLGLKDRFIDVCGHSWGGMLAAVWASDPARSENLRRLVIANSLASMEVWQIGLNSLRKKLPLDIQKVLDHGDVSKDYESPEYQAAVEVFYQRHLSLTRPWPAPEVQAALDWFAKDATTYGTMYGPCELAPTGNLRNWTSIPNLNKIKAPTLLINGAEDEAQDVAMQPFFDHIGKAKWIVMDNAAHFCHVDQRERFMKHLRKFLVDD</sequence>
<dbReference type="Gene3D" id="3.40.50.1820">
    <property type="entry name" value="alpha/beta hydrolase"/>
    <property type="match status" value="1"/>
</dbReference>
<dbReference type="NCBIfam" id="TIGR01250">
    <property type="entry name" value="pro_imino_pep_2"/>
    <property type="match status" value="1"/>
</dbReference>
<dbReference type="InterPro" id="IPR021765">
    <property type="entry name" value="UstYa-like"/>
</dbReference>
<dbReference type="PANTHER" id="PTHR33365">
    <property type="entry name" value="YALI0B05434P"/>
    <property type="match status" value="1"/>
</dbReference>
<dbReference type="Pfam" id="PF00561">
    <property type="entry name" value="Abhydrolase_1"/>
    <property type="match status" value="1"/>
</dbReference>
<keyword evidence="4" id="KW-0812">Transmembrane</keyword>
<dbReference type="GO" id="GO:0043386">
    <property type="term" value="P:mycotoxin biosynthetic process"/>
    <property type="evidence" value="ECO:0007669"/>
    <property type="project" value="InterPro"/>
</dbReference>
<evidence type="ECO:0000259" key="5">
    <source>
        <dbReference type="Pfam" id="PF00561"/>
    </source>
</evidence>
<dbReference type="InterPro" id="IPR000073">
    <property type="entry name" value="AB_hydrolase_1"/>
</dbReference>
<reference evidence="6 7" key="1">
    <citation type="submission" date="2017-12" db="EMBL/GenBank/DDBJ databases">
        <title>Comparative genomics of Botrytis spp.</title>
        <authorList>
            <person name="Valero-Jimenez C.A."/>
            <person name="Tapia P."/>
            <person name="Veloso J."/>
            <person name="Silva-Moreno E."/>
            <person name="Staats M."/>
            <person name="Valdes J.H."/>
            <person name="Van Kan J.A.L."/>
        </authorList>
    </citation>
    <scope>NUCLEOTIDE SEQUENCE [LARGE SCALE GENOMIC DNA]</scope>
    <source>
        <strain evidence="6 7">Bt9001</strain>
    </source>
</reference>
<comment type="similarity">
    <text evidence="3">Belongs to the ustYa family.</text>
</comment>
<feature type="domain" description="AB hydrolase-1" evidence="5">
    <location>
        <begin position="276"/>
        <end position="530"/>
    </location>
</feature>
<dbReference type="SUPFAM" id="SSF53474">
    <property type="entry name" value="alpha/beta-Hydrolases"/>
    <property type="match status" value="1"/>
</dbReference>
<evidence type="ECO:0000256" key="2">
    <source>
        <dbReference type="ARBA" id="ARBA00022801"/>
    </source>
</evidence>
<feature type="transmembrane region" description="Helical" evidence="4">
    <location>
        <begin position="51"/>
        <end position="71"/>
    </location>
</feature>
<gene>
    <name evidence="6" type="ORF">BTUL_0034g00290</name>
</gene>
<dbReference type="GO" id="GO:0006508">
    <property type="term" value="P:proteolysis"/>
    <property type="evidence" value="ECO:0007669"/>
    <property type="project" value="InterPro"/>
</dbReference>
<dbReference type="AlphaFoldDB" id="A0A4Z1F466"/>
<dbReference type="InterPro" id="IPR002410">
    <property type="entry name" value="Peptidase_S33"/>
</dbReference>
<evidence type="ECO:0000256" key="1">
    <source>
        <dbReference type="ARBA" id="ARBA00010088"/>
    </source>
</evidence>
<dbReference type="EMBL" id="PQXH01000034">
    <property type="protein sequence ID" value="TGO15907.1"/>
    <property type="molecule type" value="Genomic_DNA"/>
</dbReference>
<keyword evidence="4" id="KW-1133">Transmembrane helix</keyword>
<dbReference type="GO" id="GO:0008233">
    <property type="term" value="F:peptidase activity"/>
    <property type="evidence" value="ECO:0007669"/>
    <property type="project" value="InterPro"/>
</dbReference>
<keyword evidence="7" id="KW-1185">Reference proteome</keyword>
<keyword evidence="4" id="KW-0472">Membrane</keyword>
<comment type="similarity">
    <text evidence="1">Belongs to the peptidase S33 family.</text>
</comment>
<dbReference type="InterPro" id="IPR029058">
    <property type="entry name" value="AB_hydrolase_fold"/>
</dbReference>
<dbReference type="PANTHER" id="PTHR33365:SF12">
    <property type="entry name" value="TAT PATHWAY SIGNAL SEQUENCE"/>
    <property type="match status" value="1"/>
</dbReference>
<evidence type="ECO:0000313" key="6">
    <source>
        <dbReference type="EMBL" id="TGO15907.1"/>
    </source>
</evidence>
<dbReference type="PRINTS" id="PR00793">
    <property type="entry name" value="PROAMNOPTASE"/>
</dbReference>
<dbReference type="Proteomes" id="UP000297777">
    <property type="component" value="Unassembled WGS sequence"/>
</dbReference>
<proteinExistence type="inferred from homology"/>
<organism evidence="6 7">
    <name type="scientific">Botrytis tulipae</name>
    <dbReference type="NCBI Taxonomy" id="87230"/>
    <lineage>
        <taxon>Eukaryota</taxon>
        <taxon>Fungi</taxon>
        <taxon>Dikarya</taxon>
        <taxon>Ascomycota</taxon>
        <taxon>Pezizomycotina</taxon>
        <taxon>Leotiomycetes</taxon>
        <taxon>Helotiales</taxon>
        <taxon>Sclerotiniaceae</taxon>
        <taxon>Botrytis</taxon>
    </lineage>
</organism>
<keyword evidence="2" id="KW-0378">Hydrolase</keyword>